<dbReference type="PANTHER" id="PTHR30429:SF0">
    <property type="entry name" value="METHIONINE-BINDING LIPOPROTEIN METQ"/>
    <property type="match status" value="1"/>
</dbReference>
<organism evidence="7 8">
    <name type="scientific">Irregularibacter muris</name>
    <dbReference type="NCBI Taxonomy" id="1796619"/>
    <lineage>
        <taxon>Bacteria</taxon>
        <taxon>Bacillati</taxon>
        <taxon>Bacillota</taxon>
        <taxon>Clostridia</taxon>
        <taxon>Eubacteriales</taxon>
        <taxon>Eubacteriaceae</taxon>
        <taxon>Irregularibacter</taxon>
    </lineage>
</organism>
<keyword evidence="8" id="KW-1185">Reference proteome</keyword>
<dbReference type="Gene3D" id="3.40.190.10">
    <property type="entry name" value="Periplasmic binding protein-like II"/>
    <property type="match status" value="2"/>
</dbReference>
<evidence type="ECO:0000256" key="6">
    <source>
        <dbReference type="ARBA" id="ARBA00023288"/>
    </source>
</evidence>
<evidence type="ECO:0000313" key="7">
    <source>
        <dbReference type="EMBL" id="MCR1899701.1"/>
    </source>
</evidence>
<evidence type="ECO:0000256" key="4">
    <source>
        <dbReference type="ARBA" id="ARBA00023136"/>
    </source>
</evidence>
<comment type="caution">
    <text evidence="7">The sequence shown here is derived from an EMBL/GenBank/DDBJ whole genome shotgun (WGS) entry which is preliminary data.</text>
</comment>
<name>A0AAE3L045_9FIRM</name>
<gene>
    <name evidence="7" type="ORF">NSA47_12010</name>
</gene>
<evidence type="ECO:0000313" key="8">
    <source>
        <dbReference type="Proteomes" id="UP001205748"/>
    </source>
</evidence>
<proteinExistence type="inferred from homology"/>
<evidence type="ECO:0000256" key="3">
    <source>
        <dbReference type="ARBA" id="ARBA00022729"/>
    </source>
</evidence>
<dbReference type="InterPro" id="IPR004872">
    <property type="entry name" value="Lipoprotein_NlpA"/>
</dbReference>
<comment type="subcellular location">
    <subcellularLocation>
        <location evidence="1">Membrane</location>
        <topology evidence="1">Lipid-anchor</topology>
    </subcellularLocation>
</comment>
<accession>A0AAE3L045</accession>
<protein>
    <submittedName>
        <fullName evidence="7">MetQ/NlpA family ABC transporter substrate-binding protein</fullName>
    </submittedName>
</protein>
<reference evidence="7" key="1">
    <citation type="submission" date="2022-07" db="EMBL/GenBank/DDBJ databases">
        <title>Enhanced cultured diversity of the mouse gut microbiota enables custom-made synthetic communities.</title>
        <authorList>
            <person name="Afrizal A."/>
        </authorList>
    </citation>
    <scope>NUCLEOTIDE SEQUENCE</scope>
    <source>
        <strain evidence="7">DSM 28593</strain>
    </source>
</reference>
<dbReference type="AlphaFoldDB" id="A0AAE3L045"/>
<evidence type="ECO:0000256" key="5">
    <source>
        <dbReference type="ARBA" id="ARBA00023139"/>
    </source>
</evidence>
<dbReference type="PROSITE" id="PS51257">
    <property type="entry name" value="PROKAR_LIPOPROTEIN"/>
    <property type="match status" value="1"/>
</dbReference>
<keyword evidence="6" id="KW-0449">Lipoprotein</keyword>
<keyword evidence="5" id="KW-0564">Palmitate</keyword>
<evidence type="ECO:0000256" key="1">
    <source>
        <dbReference type="ARBA" id="ARBA00004635"/>
    </source>
</evidence>
<dbReference type="SUPFAM" id="SSF53850">
    <property type="entry name" value="Periplasmic binding protein-like II"/>
    <property type="match status" value="1"/>
</dbReference>
<keyword evidence="3" id="KW-0732">Signal</keyword>
<dbReference type="Pfam" id="PF03180">
    <property type="entry name" value="Lipoprotein_9"/>
    <property type="match status" value="1"/>
</dbReference>
<keyword evidence="4" id="KW-0472">Membrane</keyword>
<sequence length="281" mass="31388">MRKINKIVILLLVVAFTTVLFVGCTSNTGGSTPVESETSNKKEFTIGCMPLNEPAVQEIATLMEPMGYHVEVKVFDGNNLPAIALKDGDIDSLILNHLPWLNTFNNENNSELVMVEPYMYASLFGFYSAKHDSIEEIPDNASIIVSNDPSNMERSLEFLQKLGFIKLGEKKGEFYTILDIEENPKNIQLVEVETTATASSFQDADGSIAFTSVMRNAGIDAYSYIAEDGKHVNYPTSLVVNKGNEDAKWVQDVMKVTQTEEYKEKFNEIFQGAYILFSDMK</sequence>
<dbReference type="EMBL" id="JANKAS010000012">
    <property type="protein sequence ID" value="MCR1899701.1"/>
    <property type="molecule type" value="Genomic_DNA"/>
</dbReference>
<comment type="similarity">
    <text evidence="2">Belongs to the NlpA lipoprotein family.</text>
</comment>
<dbReference type="PANTHER" id="PTHR30429">
    <property type="entry name" value="D-METHIONINE-BINDING LIPOPROTEIN METQ"/>
    <property type="match status" value="1"/>
</dbReference>
<dbReference type="Proteomes" id="UP001205748">
    <property type="component" value="Unassembled WGS sequence"/>
</dbReference>
<dbReference type="RefSeq" id="WP_257532326.1">
    <property type="nucleotide sequence ID" value="NZ_JANKAS010000012.1"/>
</dbReference>
<dbReference type="GO" id="GO:0016020">
    <property type="term" value="C:membrane"/>
    <property type="evidence" value="ECO:0007669"/>
    <property type="project" value="UniProtKB-SubCell"/>
</dbReference>
<evidence type="ECO:0000256" key="2">
    <source>
        <dbReference type="ARBA" id="ARBA00008973"/>
    </source>
</evidence>